<accession>A0ACD1A839</accession>
<organism evidence="1 2">
    <name type="scientific">Anoxybacterium hadale</name>
    <dbReference type="NCBI Taxonomy" id="3408580"/>
    <lineage>
        <taxon>Bacteria</taxon>
        <taxon>Bacillati</taxon>
        <taxon>Bacillota</taxon>
        <taxon>Clostridia</taxon>
        <taxon>Peptostreptococcales</taxon>
        <taxon>Anaerovoracaceae</taxon>
        <taxon>Anoxybacterium</taxon>
    </lineage>
</organism>
<sequence>MLTFDDKRIRVVVGHYGSGKTEFSVNYALKLAEQGNKTALADLDIANPYFRSRERQGLLEEQGVRVYSNIFGYDITADLPAITAAIRGPLEDPLCQIVIDAGGDHLGARILIQFDRYFDQADSDFFCVVNGRRPETSTLAGAMNHIFKIEKETGRRITGLINNTHLLKETEAEDVIRGYHLCTELSSRLGVPFKYNCCVQTLLEELKQKTIQYQDFHIFPMRLYMRESWLDR</sequence>
<keyword evidence="2" id="KW-1185">Reference proteome</keyword>
<gene>
    <name evidence="1" type="ORF">FRZ06_04335</name>
</gene>
<reference evidence="1" key="1">
    <citation type="submission" date="2019-08" db="EMBL/GenBank/DDBJ databases">
        <title>Genome sequence of Clostridiales bacterium MT110.</title>
        <authorList>
            <person name="Cao J."/>
        </authorList>
    </citation>
    <scope>NUCLEOTIDE SEQUENCE</scope>
    <source>
        <strain evidence="1">MT110</strain>
    </source>
</reference>
<evidence type="ECO:0000313" key="1">
    <source>
        <dbReference type="EMBL" id="QOX62627.1"/>
    </source>
</evidence>
<dbReference type="EMBL" id="CP042469">
    <property type="protein sequence ID" value="QOX62627.1"/>
    <property type="molecule type" value="Genomic_DNA"/>
</dbReference>
<keyword evidence="1" id="KW-0547">Nucleotide-binding</keyword>
<name>A0ACD1A839_9FIRM</name>
<proteinExistence type="predicted"/>
<dbReference type="Proteomes" id="UP000594014">
    <property type="component" value="Chromosome"/>
</dbReference>
<keyword evidence="1" id="KW-0067">ATP-binding</keyword>
<protein>
    <submittedName>
        <fullName evidence="1">ATP-binding protein</fullName>
    </submittedName>
</protein>
<evidence type="ECO:0000313" key="2">
    <source>
        <dbReference type="Proteomes" id="UP000594014"/>
    </source>
</evidence>